<comment type="caution">
    <text evidence="2">The sequence shown here is derived from an EMBL/GenBank/DDBJ whole genome shotgun (WGS) entry which is preliminary data.</text>
</comment>
<evidence type="ECO:0000313" key="3">
    <source>
        <dbReference type="Proteomes" id="UP000469952"/>
    </source>
</evidence>
<name>A0A843Z240_LEUME</name>
<gene>
    <name evidence="2" type="ORF">GFV13_09065</name>
</gene>
<evidence type="ECO:0000256" key="1">
    <source>
        <dbReference type="SAM" id="Phobius"/>
    </source>
</evidence>
<organism evidence="2 3">
    <name type="scientific">Leuconostoc mesenteroides</name>
    <dbReference type="NCBI Taxonomy" id="1245"/>
    <lineage>
        <taxon>Bacteria</taxon>
        <taxon>Bacillati</taxon>
        <taxon>Bacillota</taxon>
        <taxon>Bacilli</taxon>
        <taxon>Lactobacillales</taxon>
        <taxon>Lactobacillaceae</taxon>
        <taxon>Leuconostoc</taxon>
    </lineage>
</organism>
<protein>
    <submittedName>
        <fullName evidence="2">Uncharacterized protein</fullName>
    </submittedName>
</protein>
<sequence length="126" mass="14422">MKKINKKQKLILINNQLGIRVIMRIINGPLLFSISLYLVGNALAVISLSSLYKINLPLFAGILVIFLMIAGIPYILQYITKSAIWIHDWSATFMYFFQIPSIIFIIVFQFSPTVIGESLLQYYFGK</sequence>
<dbReference type="RefSeq" id="WP_011679755.1">
    <property type="nucleotide sequence ID" value="NZ_BCMO01000040.1"/>
</dbReference>
<proteinExistence type="predicted"/>
<dbReference type="Proteomes" id="UP000469952">
    <property type="component" value="Unassembled WGS sequence"/>
</dbReference>
<accession>A0A843Z240</accession>
<feature type="transmembrane region" description="Helical" evidence="1">
    <location>
        <begin position="21"/>
        <end position="46"/>
    </location>
</feature>
<reference evidence="2 3" key="1">
    <citation type="submission" date="2019-10" db="EMBL/GenBank/DDBJ databases">
        <title>WGS of Leuconostoc mesenteroides.</title>
        <authorList>
            <person name="Melo Bolivar J."/>
            <person name="Marino-Ramirez L."/>
            <person name="Villamil Diaz L.M."/>
        </authorList>
    </citation>
    <scope>NUCLEOTIDE SEQUENCE [LARGE SCALE GENOMIC DNA]</scope>
    <source>
        <strain evidence="2 3">M11</strain>
    </source>
</reference>
<feature type="transmembrane region" description="Helical" evidence="1">
    <location>
        <begin position="58"/>
        <end position="79"/>
    </location>
</feature>
<dbReference type="AlphaFoldDB" id="A0A843Z240"/>
<evidence type="ECO:0000313" key="2">
    <source>
        <dbReference type="EMBL" id="MQR27404.1"/>
    </source>
</evidence>
<dbReference type="GeneID" id="29576609"/>
<feature type="transmembrane region" description="Helical" evidence="1">
    <location>
        <begin position="91"/>
        <end position="110"/>
    </location>
</feature>
<keyword evidence="1" id="KW-1133">Transmembrane helix</keyword>
<keyword evidence="1" id="KW-0472">Membrane</keyword>
<dbReference type="EMBL" id="WIPA01000016">
    <property type="protein sequence ID" value="MQR27404.1"/>
    <property type="molecule type" value="Genomic_DNA"/>
</dbReference>
<keyword evidence="1" id="KW-0812">Transmembrane</keyword>